<dbReference type="Proteomes" id="UP000320813">
    <property type="component" value="Unassembled WGS sequence"/>
</dbReference>
<dbReference type="SUPFAM" id="SSF53850">
    <property type="entry name" value="Periplasmic binding protein-like II"/>
    <property type="match status" value="1"/>
</dbReference>
<sequence length="316" mass="35637">MKNKLILFILLAGAIIGGSLLAIYKINYDKTAKNVINLDKLYPLPSIVKSPALTYPRKQLNPRNPLNPQKTFKLAIASMMSPVANINAYEPFAKYLRLALHMPVKIIQKRTYLAVNNLLINNKIDLAFICTGAYVYGGLKNRVKIIAVPVINGKKTYRAYIIAHKPSKIKFVKDLKGGVFAFTEPLSNTGYEYPMRFFKNNGINPEIYFKRVMFTYNHTDSIKAVAAGIADGASVDSIVYFYTYNKYKSVRLHTKIILKSPLFPIPPIVMSDGADKRLRDEVKKILLDMSKNPKGKLILKKLGIDGFAVPDLNRYK</sequence>
<comment type="caution">
    <text evidence="3">The sequence shown here is derived from an EMBL/GenBank/DDBJ whole genome shotgun (WGS) entry which is preliminary data.</text>
</comment>
<dbReference type="CDD" id="cd13571">
    <property type="entry name" value="PBP2_PnhD_1"/>
    <property type="match status" value="1"/>
</dbReference>
<dbReference type="NCBIfam" id="TIGR01098">
    <property type="entry name" value="3A0109s03R"/>
    <property type="match status" value="1"/>
</dbReference>
<gene>
    <name evidence="3" type="primary">phnD</name>
    <name evidence="3" type="ORF">EVJ47_07000</name>
</gene>
<dbReference type="PANTHER" id="PTHR35841:SF1">
    <property type="entry name" value="PHOSPHONATES-BINDING PERIPLASMIC PROTEIN"/>
    <property type="match status" value="1"/>
</dbReference>
<dbReference type="GO" id="GO:0055085">
    <property type="term" value="P:transmembrane transport"/>
    <property type="evidence" value="ECO:0007669"/>
    <property type="project" value="InterPro"/>
</dbReference>
<evidence type="ECO:0000256" key="1">
    <source>
        <dbReference type="ARBA" id="ARBA00007162"/>
    </source>
</evidence>
<accession>A0A519BAT5</accession>
<dbReference type="AlphaFoldDB" id="A0A519BAT5"/>
<dbReference type="Gene3D" id="3.40.190.10">
    <property type="entry name" value="Periplasmic binding protein-like II"/>
    <property type="match status" value="2"/>
</dbReference>
<dbReference type="Pfam" id="PF12974">
    <property type="entry name" value="Phosphonate-bd"/>
    <property type="match status" value="1"/>
</dbReference>
<evidence type="ECO:0000256" key="2">
    <source>
        <dbReference type="ARBA" id="ARBA00022729"/>
    </source>
</evidence>
<proteinExistence type="inferred from homology"/>
<dbReference type="GO" id="GO:0043190">
    <property type="term" value="C:ATP-binding cassette (ABC) transporter complex"/>
    <property type="evidence" value="ECO:0007669"/>
    <property type="project" value="InterPro"/>
</dbReference>
<evidence type="ECO:0000313" key="3">
    <source>
        <dbReference type="EMBL" id="RZD14405.1"/>
    </source>
</evidence>
<organism evidence="3 4">
    <name type="scientific">Candidatus Acidulodesulfobacterium ferriphilum</name>
    <dbReference type="NCBI Taxonomy" id="2597223"/>
    <lineage>
        <taxon>Bacteria</taxon>
        <taxon>Deltaproteobacteria</taxon>
        <taxon>Candidatus Acidulodesulfobacterales</taxon>
        <taxon>Candidatus Acidulodesulfobacterium</taxon>
    </lineage>
</organism>
<dbReference type="InterPro" id="IPR005770">
    <property type="entry name" value="PhnD"/>
</dbReference>
<dbReference type="EMBL" id="SGBD01000003">
    <property type="protein sequence ID" value="RZD14405.1"/>
    <property type="molecule type" value="Genomic_DNA"/>
</dbReference>
<evidence type="ECO:0000313" key="4">
    <source>
        <dbReference type="Proteomes" id="UP000320813"/>
    </source>
</evidence>
<name>A0A519BAT5_9DELT</name>
<dbReference type="PANTHER" id="PTHR35841">
    <property type="entry name" value="PHOSPHONATES-BINDING PERIPLASMIC PROTEIN"/>
    <property type="match status" value="1"/>
</dbReference>
<keyword evidence="2" id="KW-0732">Signal</keyword>
<reference evidence="3 4" key="1">
    <citation type="submission" date="2019-01" db="EMBL/GenBank/DDBJ databases">
        <title>Insights into ecological role of a new deltaproteobacterial order Candidatus Sinidesulfobacterales (Sva0485) by metagenomics and metatranscriptomics.</title>
        <authorList>
            <person name="Tan S."/>
            <person name="Liu J."/>
            <person name="Fang Y."/>
            <person name="Hedlund B.P."/>
            <person name="Lian Z.H."/>
            <person name="Huang L.Y."/>
            <person name="Li J.T."/>
            <person name="Huang L.N."/>
            <person name="Li W.J."/>
            <person name="Jiang H.C."/>
            <person name="Dong H.L."/>
            <person name="Shu W.S."/>
        </authorList>
    </citation>
    <scope>NUCLEOTIDE SEQUENCE [LARGE SCALE GENOMIC DNA]</scope>
    <source>
        <strain evidence="3">AP3</strain>
    </source>
</reference>
<protein>
    <submittedName>
        <fullName evidence="3">Phosphate/phosphite/phosphonate ABC transporter substrate-binding protein</fullName>
    </submittedName>
</protein>
<comment type="similarity">
    <text evidence="1">Belongs to the phosphate/phosphite/phosphonate binding protein family.</text>
</comment>